<accession>X1RQP8</accession>
<protein>
    <recommendedName>
        <fullName evidence="2">Secreted protein</fullName>
    </recommendedName>
</protein>
<name>X1RQP8_9ZZZZ</name>
<organism evidence="1">
    <name type="scientific">marine sediment metagenome</name>
    <dbReference type="NCBI Taxonomy" id="412755"/>
    <lineage>
        <taxon>unclassified sequences</taxon>
        <taxon>metagenomes</taxon>
        <taxon>ecological metagenomes</taxon>
    </lineage>
</organism>
<evidence type="ECO:0000313" key="1">
    <source>
        <dbReference type="EMBL" id="GAI83032.1"/>
    </source>
</evidence>
<reference evidence="1" key="1">
    <citation type="journal article" date="2014" name="Front. Microbiol.">
        <title>High frequency of phylogenetically diverse reductive dehalogenase-homologous genes in deep subseafloor sedimentary metagenomes.</title>
        <authorList>
            <person name="Kawai M."/>
            <person name="Futagami T."/>
            <person name="Toyoda A."/>
            <person name="Takaki Y."/>
            <person name="Nishi S."/>
            <person name="Hori S."/>
            <person name="Arai W."/>
            <person name="Tsubouchi T."/>
            <person name="Morono Y."/>
            <person name="Uchiyama I."/>
            <person name="Ito T."/>
            <person name="Fujiyama A."/>
            <person name="Inagaki F."/>
            <person name="Takami H."/>
        </authorList>
    </citation>
    <scope>NUCLEOTIDE SEQUENCE</scope>
    <source>
        <strain evidence="1">Expedition CK06-06</strain>
    </source>
</reference>
<comment type="caution">
    <text evidence="1">The sequence shown here is derived from an EMBL/GenBank/DDBJ whole genome shotgun (WGS) entry which is preliminary data.</text>
</comment>
<sequence>METYILILTLIYGQGGGVTTLEIDGVGMCGTVGRNWVEHTNSRHSFYTCVKKPIVY</sequence>
<gene>
    <name evidence="1" type="ORF">S12H4_26506</name>
</gene>
<dbReference type="AlphaFoldDB" id="X1RQP8"/>
<dbReference type="EMBL" id="BARW01015045">
    <property type="protein sequence ID" value="GAI83032.1"/>
    <property type="molecule type" value="Genomic_DNA"/>
</dbReference>
<proteinExistence type="predicted"/>
<evidence type="ECO:0008006" key="2">
    <source>
        <dbReference type="Google" id="ProtNLM"/>
    </source>
</evidence>